<evidence type="ECO:0008006" key="7">
    <source>
        <dbReference type="Google" id="ProtNLM"/>
    </source>
</evidence>
<accession>A0A5N4B1H6</accession>
<name>A0A5N4B1H6_PHOPY</name>
<evidence type="ECO:0000313" key="6">
    <source>
        <dbReference type="Proteomes" id="UP000327044"/>
    </source>
</evidence>
<dbReference type="InterPro" id="IPR004875">
    <property type="entry name" value="DDE_SF_endonuclease_dom"/>
</dbReference>
<dbReference type="GO" id="GO:0003677">
    <property type="term" value="F:DNA binding"/>
    <property type="evidence" value="ECO:0007669"/>
    <property type="project" value="InterPro"/>
</dbReference>
<sequence>MVRSYKRQLGSRPYQNYSVEVLRAAVADVKSNKKSIREASEFYGIPKSTIGDKVKGTHDKNPGRQPVLNTDEEANLAHGISTAATWGFPLVEYDVRKVVQSYLNRKGVQIDRFSDNLPGVDWVKKFLSRNRQLSVRLAQNIKRSRASVNHATIQQYFDELKISLEGVPPENIINYDETNFSDDPGRVKIVCKRGSKNCDRVIDATKTSISVMMAASPSGTLLPPFVVYKAKHRYQEWEENGPLGCRYSCTPSGWFDARAFGEWFQEIVLPYYRNKEGKKLMIGDNLSSHITLDVIQKCEENNITFALLPANSTHVCQPLDVAYFGPLKKCWRRILTDWKLKRRGPFQKSDFPTLLNRTLNEIKATSEKNIISGFRATGIWPLNADQVLKRIPRQQDENNDPNASLLSDSLLDFLKTSRMPEPKRKTKRKRINVTAGKAVEIRDFSAPEAILNQVGQEVDLEDFDDEPLSVMRDQILEKKRLDLLEAGPSHHDDFPTEHFEEENLTDSNLKDKPEVQNVKPGMFVIVKVPIEHSSDIKYYAAKVIEKVGEDTESPLLQVRFLRKKKD</sequence>
<dbReference type="GO" id="GO:0005634">
    <property type="term" value="C:nucleus"/>
    <property type="evidence" value="ECO:0007669"/>
    <property type="project" value="UniProtKB-SubCell"/>
</dbReference>
<comment type="caution">
    <text evidence="5">The sequence shown here is derived from an EMBL/GenBank/DDBJ whole genome shotgun (WGS) entry which is preliminary data.</text>
</comment>
<dbReference type="InParanoid" id="A0A5N4B1H6"/>
<gene>
    <name evidence="5" type="ORF">PPYR_00210</name>
</gene>
<evidence type="ECO:0000256" key="1">
    <source>
        <dbReference type="ARBA" id="ARBA00004123"/>
    </source>
</evidence>
<dbReference type="InterPro" id="IPR050863">
    <property type="entry name" value="CenT-Element_Derived"/>
</dbReference>
<dbReference type="EMBL" id="VVIM01000001">
    <property type="protein sequence ID" value="KAB0803240.1"/>
    <property type="molecule type" value="Genomic_DNA"/>
</dbReference>
<dbReference type="InterPro" id="IPR009057">
    <property type="entry name" value="Homeodomain-like_sf"/>
</dbReference>
<keyword evidence="6" id="KW-1185">Reference proteome</keyword>
<dbReference type="Proteomes" id="UP000327044">
    <property type="component" value="Unassembled WGS sequence"/>
</dbReference>
<dbReference type="InterPro" id="IPR007889">
    <property type="entry name" value="HTH_Psq"/>
</dbReference>
<dbReference type="PANTHER" id="PTHR19303">
    <property type="entry name" value="TRANSPOSON"/>
    <property type="match status" value="1"/>
</dbReference>
<protein>
    <recommendedName>
        <fullName evidence="7">DDE-1 domain-containing protein</fullName>
    </recommendedName>
</protein>
<feature type="compositionally biased region" description="Basic and acidic residues" evidence="2">
    <location>
        <begin position="487"/>
        <end position="498"/>
    </location>
</feature>
<feature type="domain" description="DDE-1" evidence="3">
    <location>
        <begin position="207"/>
        <end position="353"/>
    </location>
</feature>
<dbReference type="Gene3D" id="3.30.420.10">
    <property type="entry name" value="Ribonuclease H-like superfamily/Ribonuclease H"/>
    <property type="match status" value="1"/>
</dbReference>
<dbReference type="Pfam" id="PF05225">
    <property type="entry name" value="HTH_psq"/>
    <property type="match status" value="1"/>
</dbReference>
<dbReference type="SUPFAM" id="SSF46689">
    <property type="entry name" value="Homeodomain-like"/>
    <property type="match status" value="1"/>
</dbReference>
<dbReference type="Pfam" id="PF03184">
    <property type="entry name" value="DDE_1"/>
    <property type="match status" value="1"/>
</dbReference>
<feature type="region of interest" description="Disordered" evidence="2">
    <location>
        <begin position="487"/>
        <end position="513"/>
    </location>
</feature>
<dbReference type="PANTHER" id="PTHR19303:SF74">
    <property type="entry name" value="POGO TRANSPOSABLE ELEMENT WITH KRAB DOMAIN"/>
    <property type="match status" value="1"/>
</dbReference>
<evidence type="ECO:0000256" key="2">
    <source>
        <dbReference type="SAM" id="MobiDB-lite"/>
    </source>
</evidence>
<comment type="subcellular location">
    <subcellularLocation>
        <location evidence="1">Nucleus</location>
    </subcellularLocation>
</comment>
<reference evidence="5 6" key="1">
    <citation type="journal article" date="2018" name="Elife">
        <title>Firefly genomes illuminate parallel origins of bioluminescence in beetles.</title>
        <authorList>
            <person name="Fallon T.R."/>
            <person name="Lower S.E."/>
            <person name="Chang C.H."/>
            <person name="Bessho-Uehara M."/>
            <person name="Martin G.J."/>
            <person name="Bewick A.J."/>
            <person name="Behringer M."/>
            <person name="Debat H.J."/>
            <person name="Wong I."/>
            <person name="Day J.C."/>
            <person name="Suvorov A."/>
            <person name="Silva C.J."/>
            <person name="Stanger-Hall K.F."/>
            <person name="Hall D.W."/>
            <person name="Schmitz R.J."/>
            <person name="Nelson D.R."/>
            <person name="Lewis S.M."/>
            <person name="Shigenobu S."/>
            <person name="Bybee S.M."/>
            <person name="Larracuente A.M."/>
            <person name="Oba Y."/>
            <person name="Weng J.K."/>
        </authorList>
    </citation>
    <scope>NUCLEOTIDE SEQUENCE [LARGE SCALE GENOMIC DNA]</scope>
    <source>
        <strain evidence="5">1611_PpyrPB1</strain>
        <tissue evidence="5">Whole body</tissue>
    </source>
</reference>
<proteinExistence type="predicted"/>
<dbReference type="InterPro" id="IPR036397">
    <property type="entry name" value="RNaseH_sf"/>
</dbReference>
<organism evidence="5 6">
    <name type="scientific">Photinus pyralis</name>
    <name type="common">Common eastern firefly</name>
    <name type="synonym">Lampyris pyralis</name>
    <dbReference type="NCBI Taxonomy" id="7054"/>
    <lineage>
        <taxon>Eukaryota</taxon>
        <taxon>Metazoa</taxon>
        <taxon>Ecdysozoa</taxon>
        <taxon>Arthropoda</taxon>
        <taxon>Hexapoda</taxon>
        <taxon>Insecta</taxon>
        <taxon>Pterygota</taxon>
        <taxon>Neoptera</taxon>
        <taxon>Endopterygota</taxon>
        <taxon>Coleoptera</taxon>
        <taxon>Polyphaga</taxon>
        <taxon>Elateriformia</taxon>
        <taxon>Elateroidea</taxon>
        <taxon>Lampyridae</taxon>
        <taxon>Lampyrinae</taxon>
        <taxon>Photinus</taxon>
    </lineage>
</organism>
<evidence type="ECO:0000313" key="5">
    <source>
        <dbReference type="EMBL" id="KAB0803240.1"/>
    </source>
</evidence>
<feature type="domain" description="HTH psq-type" evidence="4">
    <location>
        <begin position="22"/>
        <end position="55"/>
    </location>
</feature>
<evidence type="ECO:0000259" key="4">
    <source>
        <dbReference type="Pfam" id="PF05225"/>
    </source>
</evidence>
<dbReference type="AlphaFoldDB" id="A0A5N4B1H6"/>
<dbReference type="Gene3D" id="1.10.10.60">
    <property type="entry name" value="Homeodomain-like"/>
    <property type="match status" value="1"/>
</dbReference>
<evidence type="ECO:0000259" key="3">
    <source>
        <dbReference type="Pfam" id="PF03184"/>
    </source>
</evidence>